<comment type="caution">
    <text evidence="1">The sequence shown here is derived from an EMBL/GenBank/DDBJ whole genome shotgun (WGS) entry which is preliminary data.</text>
</comment>
<name>A0A4C2A9B2_EUMVA</name>
<dbReference type="AlphaFoldDB" id="A0A4C2A9B2"/>
<protein>
    <submittedName>
        <fullName evidence="1">Uncharacterized protein</fullName>
    </submittedName>
</protein>
<accession>A0A4C2A9B2</accession>
<dbReference type="EMBL" id="BGZK01002680">
    <property type="protein sequence ID" value="GBP95769.1"/>
    <property type="molecule type" value="Genomic_DNA"/>
</dbReference>
<evidence type="ECO:0000313" key="2">
    <source>
        <dbReference type="Proteomes" id="UP000299102"/>
    </source>
</evidence>
<sequence length="158" mass="17158">MDVKDSPIDGEQGIVSDGVGFHSSLLGRIFVSQSFLFVSRIGSSTLRTGSSRLRGCYDRCQHVSVLFLLFSFFLISDSNCTVATSMELHYTFRPPSRSEILFLGSGGCIASYKLPTNLLIQIEVCGTSPHMLAWGSLALLTTVVIDVMATSRIHGSTD</sequence>
<dbReference type="Proteomes" id="UP000299102">
    <property type="component" value="Unassembled WGS sequence"/>
</dbReference>
<reference evidence="1 2" key="1">
    <citation type="journal article" date="2019" name="Commun. Biol.">
        <title>The bagworm genome reveals a unique fibroin gene that provides high tensile strength.</title>
        <authorList>
            <person name="Kono N."/>
            <person name="Nakamura H."/>
            <person name="Ohtoshi R."/>
            <person name="Tomita M."/>
            <person name="Numata K."/>
            <person name="Arakawa K."/>
        </authorList>
    </citation>
    <scope>NUCLEOTIDE SEQUENCE [LARGE SCALE GENOMIC DNA]</scope>
</reference>
<organism evidence="1 2">
    <name type="scientific">Eumeta variegata</name>
    <name type="common">Bagworm moth</name>
    <name type="synonym">Eumeta japonica</name>
    <dbReference type="NCBI Taxonomy" id="151549"/>
    <lineage>
        <taxon>Eukaryota</taxon>
        <taxon>Metazoa</taxon>
        <taxon>Ecdysozoa</taxon>
        <taxon>Arthropoda</taxon>
        <taxon>Hexapoda</taxon>
        <taxon>Insecta</taxon>
        <taxon>Pterygota</taxon>
        <taxon>Neoptera</taxon>
        <taxon>Endopterygota</taxon>
        <taxon>Lepidoptera</taxon>
        <taxon>Glossata</taxon>
        <taxon>Ditrysia</taxon>
        <taxon>Tineoidea</taxon>
        <taxon>Psychidae</taxon>
        <taxon>Oiketicinae</taxon>
        <taxon>Eumeta</taxon>
    </lineage>
</organism>
<gene>
    <name evidence="1" type="ORF">EVAR_21890_1</name>
</gene>
<proteinExistence type="predicted"/>
<keyword evidence="2" id="KW-1185">Reference proteome</keyword>
<evidence type="ECO:0000313" key="1">
    <source>
        <dbReference type="EMBL" id="GBP95769.1"/>
    </source>
</evidence>